<sequence>MDFGRARFVKPRRSSSGTDNNCVECTFDLVPVGVVGVRDSKDPVGPILAVSTADWRVFLTALRTAHS</sequence>
<dbReference type="EMBL" id="JADOUF010000001">
    <property type="protein sequence ID" value="MBG6140722.1"/>
    <property type="molecule type" value="Genomic_DNA"/>
</dbReference>
<reference evidence="2" key="1">
    <citation type="submission" date="2020-11" db="EMBL/GenBank/DDBJ databases">
        <title>Sequencing the genomes of 1000 actinobacteria strains.</title>
        <authorList>
            <person name="Klenk H.-P."/>
        </authorList>
    </citation>
    <scope>NUCLEOTIDE SEQUENCE</scope>
    <source>
        <strain evidence="2">DSM 45356</strain>
    </source>
</reference>
<dbReference type="Pfam" id="PF04149">
    <property type="entry name" value="DUF397"/>
    <property type="match status" value="1"/>
</dbReference>
<evidence type="ECO:0000313" key="3">
    <source>
        <dbReference type="Proteomes" id="UP000622552"/>
    </source>
</evidence>
<protein>
    <recommendedName>
        <fullName evidence="1">DUF397 domain-containing protein</fullName>
    </recommendedName>
</protein>
<evidence type="ECO:0000313" key="2">
    <source>
        <dbReference type="EMBL" id="MBG6140722.1"/>
    </source>
</evidence>
<dbReference type="RefSeq" id="WP_197007241.1">
    <property type="nucleotide sequence ID" value="NZ_JADOUF010000001.1"/>
</dbReference>
<dbReference type="AlphaFoldDB" id="A0A8J7GP12"/>
<organism evidence="2 3">
    <name type="scientific">Longispora fulva</name>
    <dbReference type="NCBI Taxonomy" id="619741"/>
    <lineage>
        <taxon>Bacteria</taxon>
        <taxon>Bacillati</taxon>
        <taxon>Actinomycetota</taxon>
        <taxon>Actinomycetes</taxon>
        <taxon>Micromonosporales</taxon>
        <taxon>Micromonosporaceae</taxon>
        <taxon>Longispora</taxon>
    </lineage>
</organism>
<proteinExistence type="predicted"/>
<dbReference type="Proteomes" id="UP000622552">
    <property type="component" value="Unassembled WGS sequence"/>
</dbReference>
<keyword evidence="3" id="KW-1185">Reference proteome</keyword>
<comment type="caution">
    <text evidence="2">The sequence shown here is derived from an EMBL/GenBank/DDBJ whole genome shotgun (WGS) entry which is preliminary data.</text>
</comment>
<evidence type="ECO:0000259" key="1">
    <source>
        <dbReference type="Pfam" id="PF04149"/>
    </source>
</evidence>
<dbReference type="InterPro" id="IPR007278">
    <property type="entry name" value="DUF397"/>
</dbReference>
<name>A0A8J7GP12_9ACTN</name>
<gene>
    <name evidence="2" type="ORF">IW245_006916</name>
</gene>
<accession>A0A8J7GP12</accession>
<feature type="domain" description="DUF397" evidence="1">
    <location>
        <begin position="6"/>
        <end position="63"/>
    </location>
</feature>